<reference evidence="1 2" key="1">
    <citation type="journal article" date="2004" name="Extremophiles">
        <title>Halobacillus locisalis sp. nov., a halophilic bacterium isolated from a marine solar saltern of the Yellow Sea in Korea.</title>
        <authorList>
            <person name="Yoon J.H."/>
            <person name="Kang K.H."/>
            <person name="Oh T.K."/>
            <person name="Park Y.H."/>
        </authorList>
    </citation>
    <scope>NUCLEOTIDE SEQUENCE [LARGE SCALE GENOMIC DNA]</scope>
    <source>
        <strain evidence="1 2">KCTC 3788</strain>
    </source>
</reference>
<accession>A0A838CXR5</accession>
<dbReference type="AlphaFoldDB" id="A0A838CXR5"/>
<gene>
    <name evidence="1" type="ORF">H0266_18265</name>
</gene>
<sequence>MKLYMLGIDRALEEQLTPHFGEGHIVNSLEEVSSTTDEKKDKKKEQHMPSVLLISDKDVNPEELSNIQSQHEYIFYLVTNSYSKPIEKNIRSLCHLNDITLIPPRLTEEQIAERVFTTINPEAEKENNVVSFLSTASNIGVTTLTLNVAHSFAKHSKAKIGVLLLNAWESGEVLLPNFTGSYLNDIKGKLSNKLLDSDEEFRAIFHSYENMYVLGGNRNTRLERLFNKEEISYLIERAKKEFDIVLIDAGSHFDNALMIQVLEESSHKYIVSNQQPKVMNHWKRVNRTILEPLGYSKEEFMLIINEYNANNSLQNATDITKEFETMLLTTIPWSSYGAVSEADSKFLYDFNDAPFNESIDHIMKAISRENDIPLEEVVKKRKSLFSLAK</sequence>
<name>A0A838CXR5_9BACI</name>
<comment type="caution">
    <text evidence="1">The sequence shown here is derived from an EMBL/GenBank/DDBJ whole genome shotgun (WGS) entry which is preliminary data.</text>
</comment>
<evidence type="ECO:0000313" key="2">
    <source>
        <dbReference type="Proteomes" id="UP000571017"/>
    </source>
</evidence>
<dbReference type="SUPFAM" id="SSF52540">
    <property type="entry name" value="P-loop containing nucleoside triphosphate hydrolases"/>
    <property type="match status" value="1"/>
</dbReference>
<dbReference type="RefSeq" id="WP_181473888.1">
    <property type="nucleotide sequence ID" value="NZ_JACEFG010000005.1"/>
</dbReference>
<dbReference type="Gene3D" id="3.40.50.300">
    <property type="entry name" value="P-loop containing nucleotide triphosphate hydrolases"/>
    <property type="match status" value="1"/>
</dbReference>
<evidence type="ECO:0000313" key="1">
    <source>
        <dbReference type="EMBL" id="MBA2176827.1"/>
    </source>
</evidence>
<protein>
    <submittedName>
        <fullName evidence="1">Uncharacterized protein</fullName>
    </submittedName>
</protein>
<organism evidence="1 2">
    <name type="scientific">Halobacillus locisalis</name>
    <dbReference type="NCBI Taxonomy" id="220753"/>
    <lineage>
        <taxon>Bacteria</taxon>
        <taxon>Bacillati</taxon>
        <taxon>Bacillota</taxon>
        <taxon>Bacilli</taxon>
        <taxon>Bacillales</taxon>
        <taxon>Bacillaceae</taxon>
        <taxon>Halobacillus</taxon>
    </lineage>
</organism>
<dbReference type="Proteomes" id="UP000571017">
    <property type="component" value="Unassembled WGS sequence"/>
</dbReference>
<proteinExistence type="predicted"/>
<dbReference type="EMBL" id="JACEFG010000005">
    <property type="protein sequence ID" value="MBA2176827.1"/>
    <property type="molecule type" value="Genomic_DNA"/>
</dbReference>
<dbReference type="InterPro" id="IPR027417">
    <property type="entry name" value="P-loop_NTPase"/>
</dbReference>
<keyword evidence="2" id="KW-1185">Reference proteome</keyword>